<protein>
    <submittedName>
        <fullName evidence="1">Uncharacterized protein</fullName>
    </submittedName>
</protein>
<dbReference type="Proteomes" id="UP000187203">
    <property type="component" value="Unassembled WGS sequence"/>
</dbReference>
<gene>
    <name evidence="1" type="ORF">COLO4_20590</name>
</gene>
<dbReference type="AlphaFoldDB" id="A0A1R3IYV6"/>
<evidence type="ECO:0000313" key="2">
    <source>
        <dbReference type="Proteomes" id="UP000187203"/>
    </source>
</evidence>
<reference evidence="2" key="1">
    <citation type="submission" date="2013-09" db="EMBL/GenBank/DDBJ databases">
        <title>Corchorus olitorius genome sequencing.</title>
        <authorList>
            <person name="Alam M."/>
            <person name="Haque M.S."/>
            <person name="Islam M.S."/>
            <person name="Emdad E.M."/>
            <person name="Islam M.M."/>
            <person name="Ahmed B."/>
            <person name="Halim A."/>
            <person name="Hossen Q.M.M."/>
            <person name="Hossain M.Z."/>
            <person name="Ahmed R."/>
            <person name="Khan M.M."/>
            <person name="Islam R."/>
            <person name="Rashid M.M."/>
            <person name="Khan S.A."/>
            <person name="Rahman M.S."/>
            <person name="Alam M."/>
            <person name="Yahiya A.S."/>
            <person name="Khan M.S."/>
            <person name="Azam M.S."/>
            <person name="Haque T."/>
            <person name="Lashkar M.Z.H."/>
            <person name="Akhand A.I."/>
            <person name="Morshed G."/>
            <person name="Roy S."/>
            <person name="Uddin K.S."/>
            <person name="Rabeya T."/>
            <person name="Hossain A.S."/>
            <person name="Chowdhury A."/>
            <person name="Snigdha A.R."/>
            <person name="Mortoza M.S."/>
            <person name="Matin S.A."/>
            <person name="Hoque S.M.E."/>
            <person name="Islam M.K."/>
            <person name="Roy D.K."/>
            <person name="Haider R."/>
            <person name="Moosa M.M."/>
            <person name="Elias S.M."/>
            <person name="Hasan A.M."/>
            <person name="Jahan S."/>
            <person name="Shafiuddin M."/>
            <person name="Mahmood N."/>
            <person name="Shommy N.S."/>
        </authorList>
    </citation>
    <scope>NUCLEOTIDE SEQUENCE [LARGE SCALE GENOMIC DNA]</scope>
    <source>
        <strain evidence="2">cv. O-4</strain>
    </source>
</reference>
<organism evidence="1 2">
    <name type="scientific">Corchorus olitorius</name>
    <dbReference type="NCBI Taxonomy" id="93759"/>
    <lineage>
        <taxon>Eukaryota</taxon>
        <taxon>Viridiplantae</taxon>
        <taxon>Streptophyta</taxon>
        <taxon>Embryophyta</taxon>
        <taxon>Tracheophyta</taxon>
        <taxon>Spermatophyta</taxon>
        <taxon>Magnoliopsida</taxon>
        <taxon>eudicotyledons</taxon>
        <taxon>Gunneridae</taxon>
        <taxon>Pentapetalae</taxon>
        <taxon>rosids</taxon>
        <taxon>malvids</taxon>
        <taxon>Malvales</taxon>
        <taxon>Malvaceae</taxon>
        <taxon>Grewioideae</taxon>
        <taxon>Apeibeae</taxon>
        <taxon>Corchorus</taxon>
    </lineage>
</organism>
<dbReference type="EMBL" id="AWUE01017261">
    <property type="protein sequence ID" value="OMO87744.1"/>
    <property type="molecule type" value="Genomic_DNA"/>
</dbReference>
<sequence length="124" mass="14515">MKPGPKLEIRPEDEREEKILGVFFIFNGTVGVSGEVVKGEDSKERKSERDSGRWEPDGVNFVWEGSRDGQGENFFSVFLERGSRFWRIGKERERAGVCEWSQFPGSEKWRGIKRWFRIEGEREV</sequence>
<accession>A0A1R3IYV6</accession>
<name>A0A1R3IYV6_9ROSI</name>
<comment type="caution">
    <text evidence="1">The sequence shown here is derived from an EMBL/GenBank/DDBJ whole genome shotgun (WGS) entry which is preliminary data.</text>
</comment>
<proteinExistence type="predicted"/>
<keyword evidence="2" id="KW-1185">Reference proteome</keyword>
<evidence type="ECO:0000313" key="1">
    <source>
        <dbReference type="EMBL" id="OMO87744.1"/>
    </source>
</evidence>